<dbReference type="AlphaFoldDB" id="A0A286E239"/>
<dbReference type="InterPro" id="IPR016032">
    <property type="entry name" value="Sig_transdc_resp-reg_C-effctor"/>
</dbReference>
<proteinExistence type="predicted"/>
<dbReference type="Gene3D" id="1.10.10.10">
    <property type="entry name" value="Winged helix-like DNA-binding domain superfamily/Winged helix DNA-binding domain"/>
    <property type="match status" value="1"/>
</dbReference>
<dbReference type="PROSITE" id="PS50043">
    <property type="entry name" value="HTH_LUXR_2"/>
    <property type="match status" value="1"/>
</dbReference>
<dbReference type="GO" id="GO:0003677">
    <property type="term" value="F:DNA binding"/>
    <property type="evidence" value="ECO:0007669"/>
    <property type="project" value="InterPro"/>
</dbReference>
<name>A0A286E239_9ACTN</name>
<dbReference type="Pfam" id="PF00196">
    <property type="entry name" value="GerE"/>
    <property type="match status" value="1"/>
</dbReference>
<reference evidence="2 3" key="1">
    <citation type="submission" date="2017-09" db="EMBL/GenBank/DDBJ databases">
        <authorList>
            <person name="Ehlers B."/>
            <person name="Leendertz F.H."/>
        </authorList>
    </citation>
    <scope>NUCLEOTIDE SEQUENCE [LARGE SCALE GENOMIC DNA]</scope>
    <source>
        <strain evidence="2 3">CGMCC 4.7095</strain>
    </source>
</reference>
<dbReference type="PANTHER" id="PTHR34293">
    <property type="entry name" value="HTH-TYPE TRANSCRIPTIONAL REGULATOR TRMBL2"/>
    <property type="match status" value="1"/>
</dbReference>
<evidence type="ECO:0000313" key="3">
    <source>
        <dbReference type="Proteomes" id="UP000219072"/>
    </source>
</evidence>
<dbReference type="SUPFAM" id="SSF46894">
    <property type="entry name" value="C-terminal effector domain of the bipartite response regulators"/>
    <property type="match status" value="1"/>
</dbReference>
<evidence type="ECO:0000313" key="2">
    <source>
        <dbReference type="EMBL" id="SOD64978.1"/>
    </source>
</evidence>
<dbReference type="SMART" id="SM00421">
    <property type="entry name" value="HTH_LUXR"/>
    <property type="match status" value="1"/>
</dbReference>
<evidence type="ECO:0000259" key="1">
    <source>
        <dbReference type="PROSITE" id="PS50043"/>
    </source>
</evidence>
<keyword evidence="3" id="KW-1185">Reference proteome</keyword>
<gene>
    <name evidence="2" type="ORF">SAMN06297387_12036</name>
</gene>
<dbReference type="EMBL" id="OCNE01000020">
    <property type="protein sequence ID" value="SOD64978.1"/>
    <property type="molecule type" value="Genomic_DNA"/>
</dbReference>
<dbReference type="GO" id="GO:0006355">
    <property type="term" value="P:regulation of DNA-templated transcription"/>
    <property type="evidence" value="ECO:0007669"/>
    <property type="project" value="InterPro"/>
</dbReference>
<dbReference type="CDD" id="cd06170">
    <property type="entry name" value="LuxR_C_like"/>
    <property type="match status" value="1"/>
</dbReference>
<dbReference type="InterPro" id="IPR000792">
    <property type="entry name" value="Tscrpt_reg_LuxR_C"/>
</dbReference>
<dbReference type="PANTHER" id="PTHR34293:SF1">
    <property type="entry name" value="HTH-TYPE TRANSCRIPTIONAL REGULATOR TRMBL2"/>
    <property type="match status" value="1"/>
</dbReference>
<feature type="domain" description="HTH luxR-type" evidence="1">
    <location>
        <begin position="259"/>
        <end position="324"/>
    </location>
</feature>
<organism evidence="2 3">
    <name type="scientific">Streptomyces zhaozhouensis</name>
    <dbReference type="NCBI Taxonomy" id="1300267"/>
    <lineage>
        <taxon>Bacteria</taxon>
        <taxon>Bacillati</taxon>
        <taxon>Actinomycetota</taxon>
        <taxon>Actinomycetes</taxon>
        <taxon>Kitasatosporales</taxon>
        <taxon>Streptomycetaceae</taxon>
        <taxon>Streptomyces</taxon>
    </lineage>
</organism>
<accession>A0A286E239</accession>
<sequence>MHESGEIDAAATRVYRLRVIHPTDSVSQIASRAGLTEDEVTAAEERLFTLGLLRTSPSGGRVAISPESAADALLAPLEQDILQRRIAMAATRARLHALSGDYLEARSMRSAKSSIEVVEGIENIRAVIDDLARTCTESLDALVPGGGQPEGAIRAATPLDLETLERGVKTRMLFQHTARKHRATVVYAGTLIAAGAQVRSVSVLPSRMLIYDASCAVLPIDPLHTAAGVALVRAPAVLNFLQQLFEHYWDRAIDFAEEDQRSGSEPTDVERDVLMLMAAGKKDEAIAHQLGMSPRSVSRIVARLMERLGADSRFQAGARAALQGWLS</sequence>
<protein>
    <submittedName>
        <fullName evidence="2">Regulatory protein, luxR family</fullName>
    </submittedName>
</protein>
<dbReference type="Proteomes" id="UP000219072">
    <property type="component" value="Unassembled WGS sequence"/>
</dbReference>
<dbReference type="InterPro" id="IPR036388">
    <property type="entry name" value="WH-like_DNA-bd_sf"/>
</dbReference>
<dbReference type="InterPro" id="IPR051797">
    <property type="entry name" value="TrmB-like"/>
</dbReference>